<dbReference type="EMBL" id="JAZGQO010000006">
    <property type="protein sequence ID" value="KAK6185242.1"/>
    <property type="molecule type" value="Genomic_DNA"/>
</dbReference>
<dbReference type="AlphaFoldDB" id="A0AAN8JZ57"/>
<accession>A0AAN8JZ57</accession>
<proteinExistence type="predicted"/>
<reference evidence="2 3" key="1">
    <citation type="submission" date="2024-01" db="EMBL/GenBank/DDBJ databases">
        <title>The genome of the rayed Mediterranean limpet Patella caerulea (Linnaeus, 1758).</title>
        <authorList>
            <person name="Anh-Thu Weber A."/>
            <person name="Halstead-Nussloch G."/>
        </authorList>
    </citation>
    <scope>NUCLEOTIDE SEQUENCE [LARGE SCALE GENOMIC DNA]</scope>
    <source>
        <strain evidence="2">AATW-2023a</strain>
        <tissue evidence="2">Whole specimen</tissue>
    </source>
</reference>
<sequence>MEKPNRSELAMSKPVIVVEERVKSKEETISELFQQLREYYQQANEAKRLEGRLNKIEAQVNEQVKVLKYELEKAIDRNEQLQERIYELEARQEDLEGVQVYRRLRLPRFHDREIHLRVEIHRGLVGEASERQPNLEIMVTSDTKLSTVLNIVKVSLGLEDTTPLIVRFQENILEGDQSVREFGITNGSILVVSTTDLDEIVR</sequence>
<evidence type="ECO:0000256" key="1">
    <source>
        <dbReference type="SAM" id="Coils"/>
    </source>
</evidence>
<evidence type="ECO:0000313" key="2">
    <source>
        <dbReference type="EMBL" id="KAK6185242.1"/>
    </source>
</evidence>
<evidence type="ECO:0000313" key="3">
    <source>
        <dbReference type="Proteomes" id="UP001347796"/>
    </source>
</evidence>
<organism evidence="2 3">
    <name type="scientific">Patella caerulea</name>
    <name type="common">Rayed Mediterranean limpet</name>
    <dbReference type="NCBI Taxonomy" id="87958"/>
    <lineage>
        <taxon>Eukaryota</taxon>
        <taxon>Metazoa</taxon>
        <taxon>Spiralia</taxon>
        <taxon>Lophotrochozoa</taxon>
        <taxon>Mollusca</taxon>
        <taxon>Gastropoda</taxon>
        <taxon>Patellogastropoda</taxon>
        <taxon>Patelloidea</taxon>
        <taxon>Patellidae</taxon>
        <taxon>Patella</taxon>
    </lineage>
</organism>
<name>A0AAN8JZ57_PATCE</name>
<keyword evidence="3" id="KW-1185">Reference proteome</keyword>
<protein>
    <recommendedName>
        <fullName evidence="4">Ubiquitin-like domain-containing protein</fullName>
    </recommendedName>
</protein>
<gene>
    <name evidence="2" type="ORF">SNE40_007516</name>
</gene>
<keyword evidence="1" id="KW-0175">Coiled coil</keyword>
<dbReference type="Proteomes" id="UP001347796">
    <property type="component" value="Unassembled WGS sequence"/>
</dbReference>
<comment type="caution">
    <text evidence="2">The sequence shown here is derived from an EMBL/GenBank/DDBJ whole genome shotgun (WGS) entry which is preliminary data.</text>
</comment>
<evidence type="ECO:0008006" key="4">
    <source>
        <dbReference type="Google" id="ProtNLM"/>
    </source>
</evidence>
<feature type="coiled-coil region" evidence="1">
    <location>
        <begin position="22"/>
        <end position="98"/>
    </location>
</feature>